<proteinExistence type="inferred from homology"/>
<evidence type="ECO:0000256" key="1">
    <source>
        <dbReference type="ARBA" id="ARBA00006484"/>
    </source>
</evidence>
<dbReference type="Proteomes" id="UP000294958">
    <property type="component" value="Unassembled WGS sequence"/>
</dbReference>
<dbReference type="HOGENOM" id="CLU_010194_1_1_5"/>
<dbReference type="SUPFAM" id="SSF51735">
    <property type="entry name" value="NAD(P)-binding Rossmann-fold domains"/>
    <property type="match status" value="1"/>
</dbReference>
<evidence type="ECO:0000313" key="6">
    <source>
        <dbReference type="Proteomes" id="UP000294958"/>
    </source>
</evidence>
<dbReference type="Gene3D" id="3.40.50.720">
    <property type="entry name" value="NAD(P)-binding Rossmann-like Domain"/>
    <property type="match status" value="1"/>
</dbReference>
<dbReference type="SMART" id="SM00822">
    <property type="entry name" value="PKS_KR"/>
    <property type="match status" value="1"/>
</dbReference>
<dbReference type="PATRIC" id="fig|69279.3.peg.4335"/>
<evidence type="ECO:0000313" key="4">
    <source>
        <dbReference type="EMBL" id="TDR35301.1"/>
    </source>
</evidence>
<evidence type="ECO:0000313" key="5">
    <source>
        <dbReference type="Proteomes" id="UP000019849"/>
    </source>
</evidence>
<name>A0A011U7E1_9HYPH</name>
<dbReference type="OrthoDB" id="9805986at2"/>
<comment type="caution">
    <text evidence="3">The sequence shown here is derived from an EMBL/GenBank/DDBJ whole genome shotgun (WGS) entry which is preliminary data.</text>
</comment>
<dbReference type="EMBL" id="JENY01000035">
    <property type="protein sequence ID" value="EXL02006.1"/>
    <property type="molecule type" value="Genomic_DNA"/>
</dbReference>
<dbReference type="Proteomes" id="UP000019849">
    <property type="component" value="Unassembled WGS sequence"/>
</dbReference>
<accession>A0A011U7E1</accession>
<dbReference type="InterPro" id="IPR002347">
    <property type="entry name" value="SDR_fam"/>
</dbReference>
<dbReference type="PRINTS" id="PR00080">
    <property type="entry name" value="SDRFAMILY"/>
</dbReference>
<gene>
    <name evidence="3" type="ORF">BG36_16365</name>
    <name evidence="4" type="ORF">DES43_110109</name>
</gene>
<dbReference type="GO" id="GO:0016616">
    <property type="term" value="F:oxidoreductase activity, acting on the CH-OH group of donors, NAD or NADP as acceptor"/>
    <property type="evidence" value="ECO:0007669"/>
    <property type="project" value="UniProtKB-ARBA"/>
</dbReference>
<sequence>MIDSLFDLSGKVALITGAARGIGLETARLLASAGARLVLIDRDEDALADACADLSGQGANVVPHALDISDMSALSACFDAVEARFSRLDILVNNAAVVQRRPAAELTPEVWRQAMAVNLDATFECCRLSQPLMIRAGGGAIVNVASIMALSGGGFYPIASYHASKGGMVNLTRALAMEWGRDGVRVNAIAPAWIKTDFNRAFLESPGVAEKLLPAMPLGRFATTLDAAAAALYLVSPASSMVTGHVLPVDGGYLAH</sequence>
<comment type="similarity">
    <text evidence="1">Belongs to the short-chain dehydrogenases/reductases (SDR) family.</text>
</comment>
<dbReference type="NCBIfam" id="NF005559">
    <property type="entry name" value="PRK07231.1"/>
    <property type="match status" value="1"/>
</dbReference>
<reference evidence="3 5" key="1">
    <citation type="submission" date="2014-02" db="EMBL/GenBank/DDBJ databases">
        <title>Aquamicrobium defluvii Genome sequencing.</title>
        <authorList>
            <person name="Wang X."/>
        </authorList>
    </citation>
    <scope>NUCLEOTIDE SEQUENCE [LARGE SCALE GENOMIC DNA]</scope>
    <source>
        <strain evidence="3 5">W13Z1</strain>
    </source>
</reference>
<evidence type="ECO:0000313" key="3">
    <source>
        <dbReference type="EMBL" id="EXL02006.1"/>
    </source>
</evidence>
<protein>
    <submittedName>
        <fullName evidence="4">2-deoxy-D-gluconate 3-dehydrogenase</fullName>
    </submittedName>
    <submittedName>
        <fullName evidence="3">NAD-dependent dehydratase</fullName>
    </submittedName>
</protein>
<feature type="domain" description="Ketoreductase" evidence="2">
    <location>
        <begin position="11"/>
        <end position="182"/>
    </location>
</feature>
<dbReference type="STRING" id="69279.BG36_16365"/>
<dbReference type="FunFam" id="3.40.50.720:FF:000084">
    <property type="entry name" value="Short-chain dehydrogenase reductase"/>
    <property type="match status" value="1"/>
</dbReference>
<organism evidence="3 5">
    <name type="scientific">Aquamicrobium defluvii</name>
    <dbReference type="NCBI Taxonomy" id="69279"/>
    <lineage>
        <taxon>Bacteria</taxon>
        <taxon>Pseudomonadati</taxon>
        <taxon>Pseudomonadota</taxon>
        <taxon>Alphaproteobacteria</taxon>
        <taxon>Hyphomicrobiales</taxon>
        <taxon>Phyllobacteriaceae</taxon>
        <taxon>Aquamicrobium</taxon>
    </lineage>
</organism>
<dbReference type="EMBL" id="SNZF01000010">
    <property type="protein sequence ID" value="TDR35301.1"/>
    <property type="molecule type" value="Genomic_DNA"/>
</dbReference>
<dbReference type="PRINTS" id="PR00081">
    <property type="entry name" value="GDHRDH"/>
</dbReference>
<evidence type="ECO:0000259" key="2">
    <source>
        <dbReference type="SMART" id="SM00822"/>
    </source>
</evidence>
<dbReference type="Pfam" id="PF13561">
    <property type="entry name" value="adh_short_C2"/>
    <property type="match status" value="1"/>
</dbReference>
<dbReference type="InterPro" id="IPR057326">
    <property type="entry name" value="KR_dom"/>
</dbReference>
<dbReference type="PANTHER" id="PTHR42760">
    <property type="entry name" value="SHORT-CHAIN DEHYDROGENASES/REDUCTASES FAMILY MEMBER"/>
    <property type="match status" value="1"/>
</dbReference>
<reference evidence="4 6" key="2">
    <citation type="submission" date="2019-03" db="EMBL/GenBank/DDBJ databases">
        <title>Genomic Encyclopedia of Type Strains, Phase IV (KMG-IV): sequencing the most valuable type-strain genomes for metagenomic binning, comparative biology and taxonomic classification.</title>
        <authorList>
            <person name="Goeker M."/>
        </authorList>
    </citation>
    <scope>NUCLEOTIDE SEQUENCE [LARGE SCALE GENOMIC DNA]</scope>
    <source>
        <strain evidence="4 6">DSM 11603</strain>
    </source>
</reference>
<dbReference type="AlphaFoldDB" id="A0A011U7E1"/>
<dbReference type="RefSeq" id="WP_035032061.1">
    <property type="nucleotide sequence ID" value="NZ_KK073907.1"/>
</dbReference>
<dbReference type="InterPro" id="IPR036291">
    <property type="entry name" value="NAD(P)-bd_dom_sf"/>
</dbReference>
<keyword evidence="6" id="KW-1185">Reference proteome</keyword>
<dbReference type="eggNOG" id="COG1028">
    <property type="taxonomic scope" value="Bacteria"/>
</dbReference>